<dbReference type="KEGG" id="fcj:RN605_10890"/>
<proteinExistence type="predicted"/>
<dbReference type="RefSeq" id="WP_313324737.1">
    <property type="nucleotide sequence ID" value="NZ_CP134878.1"/>
</dbReference>
<dbReference type="Pfam" id="PF14092">
    <property type="entry name" value="DUF4270"/>
    <property type="match status" value="1"/>
</dbReference>
<evidence type="ECO:0000313" key="2">
    <source>
        <dbReference type="EMBL" id="WNM21183.1"/>
    </source>
</evidence>
<sequence length="562" mass="63212">MNFKSFFLRFFTVLTAIIVVSCDKDFNEIGTDIVGGDNDHYLFDKYADASIKAYNQKLGPVAMHNLPINPLGIYKNPVFGTTTSGFVSQLEMASGSINRVFNNTDPDLYQELPVIDSVILNVPYYSKLLSTDSDGLKTYRLDSIYGGNETKMKLSVYESNYFLRDLDPSSQFTEQQVFYNDNQEVENQKNPFVLNNSTNTKENTQFFFDKSEHKTTVLNSSNVEVPTRTAPSMRLHLDKTFFYNKILNAPSGQLVNNAVFKNYFRGLYFKVEDLGTSNNMAMINFSNAKATIYYREDKKVTNSTTNVVTFEKTSKTFEMNFAGNRVSLQSNSNEDLDYLAAANSTSEASKLYLKGGQGSMAIIDLFGPDTDNNGVADELEQIKNNGWLINEANLTFYIDKTAMSNTQAIEPNRIMLYDLNNSTVLVDYLIDQSQSGRYPKQNKFIHGGILLDDDGVFVKQIKDENTGIISNKGTKYKIRLTSHIKNLIKNDSTNVRLGLVVTESINTIGYTKLKTPIGDIKKVPQMSVLSPVGTILYGTNIPVGDINYGNRLKLEIYYTKPD</sequence>
<dbReference type="EMBL" id="CP134878">
    <property type="protein sequence ID" value="WNM19794.1"/>
    <property type="molecule type" value="Genomic_DNA"/>
</dbReference>
<dbReference type="EMBL" id="CP134890">
    <property type="protein sequence ID" value="WNM21183.1"/>
    <property type="molecule type" value="Genomic_DNA"/>
</dbReference>
<accession>A0AA96EYU2</accession>
<organism evidence="2 3">
    <name type="scientific">Flavobacterium capsici</name>
    <dbReference type="NCBI Taxonomy" id="3075618"/>
    <lineage>
        <taxon>Bacteria</taxon>
        <taxon>Pseudomonadati</taxon>
        <taxon>Bacteroidota</taxon>
        <taxon>Flavobacteriia</taxon>
        <taxon>Flavobacteriales</taxon>
        <taxon>Flavobacteriaceae</taxon>
        <taxon>Flavobacterium</taxon>
    </lineage>
</organism>
<accession>A0AA96EWP8</accession>
<gene>
    <name evidence="2" type="ORF">RN605_10890</name>
    <name evidence="1" type="ORF">RN608_03720</name>
</gene>
<protein>
    <submittedName>
        <fullName evidence="2">DUF4270 domain-containing protein</fullName>
    </submittedName>
</protein>
<keyword evidence="3" id="KW-1185">Reference proteome</keyword>
<dbReference type="Proteomes" id="UP001304515">
    <property type="component" value="Chromosome"/>
</dbReference>
<name>A0AA96EYU2_9FLAO</name>
<evidence type="ECO:0000313" key="3">
    <source>
        <dbReference type="Proteomes" id="UP001304515"/>
    </source>
</evidence>
<dbReference type="AlphaFoldDB" id="A0AA96EYU2"/>
<reference evidence="2 3" key="1">
    <citation type="submission" date="2023-09" db="EMBL/GenBank/DDBJ databases">
        <title>Flavobacterium sp. a novel bacteria isolate from Pepper rhizosphere.</title>
        <authorList>
            <person name="Peng Y."/>
            <person name="Lee J."/>
        </authorList>
    </citation>
    <scope>NUCLEOTIDE SEQUENCE [LARGE SCALE GENOMIC DNA]</scope>
    <source>
        <strain evidence="1">PMR2A8</strain>
        <strain evidence="2 3">PMTSA4</strain>
    </source>
</reference>
<dbReference type="PROSITE" id="PS51257">
    <property type="entry name" value="PROKAR_LIPOPROTEIN"/>
    <property type="match status" value="1"/>
</dbReference>
<dbReference type="InterPro" id="IPR025366">
    <property type="entry name" value="DUF4270"/>
</dbReference>
<evidence type="ECO:0000313" key="1">
    <source>
        <dbReference type="EMBL" id="WNM19794.1"/>
    </source>
</evidence>